<accession>A0AA88GH21</accession>
<evidence type="ECO:0000256" key="1">
    <source>
        <dbReference type="SAM" id="MobiDB-lite"/>
    </source>
</evidence>
<sequence length="387" mass="45498">MHEGPNNMNENNNNSSSPLTADHLRWLLFRHQNLRALNDLNNHNNNYQERRWDSKADVSKSCSMSSVDHLSPLITTAYHNMNTTSMKTFHSQSEKSNHVTNERTQEKQQVTQKGLSCLEPKWLKQKFECDMARSSPTPKIPSNDDLDQQPQTTPPILTTINQTSNISSEKKQPVKSTQIITKSKKKAKKRSINTNPKNRRHATDAIDKTVATVENSQQFKSFNAAMVDLFKDYTEKSDLSLTSATSTHNNSLYSKFTKYLKRFNFWWTKWKKEFTAATIHRFLRSYDPLMRTFECLLLFFDTFHFPMAIRLFTHRVRHFLNLIFQFLYTSLFLLEENSEAERELLMHSNNNYYNDSQIYQTDPYYYYDDVNYYSQHHNPNTGGDPFT</sequence>
<name>A0AA88GH21_NAELO</name>
<reference evidence="2 3" key="1">
    <citation type="journal article" date="2018" name="BMC Genomics">
        <title>The genome of Naegleria lovaniensis, the basis for a comparative approach to unravel pathogenicity factors of the human pathogenic amoeba N. fowleri.</title>
        <authorList>
            <person name="Liechti N."/>
            <person name="Schurch N."/>
            <person name="Bruggmann R."/>
            <person name="Wittwer M."/>
        </authorList>
    </citation>
    <scope>NUCLEOTIDE SEQUENCE [LARGE SCALE GENOMIC DNA]</scope>
    <source>
        <strain evidence="2 3">ATCC 30569</strain>
    </source>
</reference>
<comment type="caution">
    <text evidence="2">The sequence shown here is derived from an EMBL/GenBank/DDBJ whole genome shotgun (WGS) entry which is preliminary data.</text>
</comment>
<dbReference type="RefSeq" id="XP_044544514.1">
    <property type="nucleotide sequence ID" value="XM_044700208.1"/>
</dbReference>
<feature type="compositionally biased region" description="Low complexity" evidence="1">
    <location>
        <begin position="148"/>
        <end position="163"/>
    </location>
</feature>
<dbReference type="EMBL" id="PYSW02000039">
    <property type="protein sequence ID" value="KAG2375340.1"/>
    <property type="molecule type" value="Genomic_DNA"/>
</dbReference>
<feature type="region of interest" description="Disordered" evidence="1">
    <location>
        <begin position="132"/>
        <end position="200"/>
    </location>
</feature>
<feature type="compositionally biased region" description="Basic residues" evidence="1">
    <location>
        <begin position="182"/>
        <end position="191"/>
    </location>
</feature>
<proteinExistence type="predicted"/>
<dbReference type="GeneID" id="68102417"/>
<evidence type="ECO:0000313" key="2">
    <source>
        <dbReference type="EMBL" id="KAG2375340.1"/>
    </source>
</evidence>
<keyword evidence="3" id="KW-1185">Reference proteome</keyword>
<evidence type="ECO:0000313" key="3">
    <source>
        <dbReference type="Proteomes" id="UP000816034"/>
    </source>
</evidence>
<gene>
    <name evidence="2" type="ORF">C9374_009963</name>
</gene>
<protein>
    <submittedName>
        <fullName evidence="2">Uncharacterized protein</fullName>
    </submittedName>
</protein>
<organism evidence="2 3">
    <name type="scientific">Naegleria lovaniensis</name>
    <name type="common">Amoeba</name>
    <dbReference type="NCBI Taxonomy" id="51637"/>
    <lineage>
        <taxon>Eukaryota</taxon>
        <taxon>Discoba</taxon>
        <taxon>Heterolobosea</taxon>
        <taxon>Tetramitia</taxon>
        <taxon>Eutetramitia</taxon>
        <taxon>Vahlkampfiidae</taxon>
        <taxon>Naegleria</taxon>
    </lineage>
</organism>
<dbReference type="AlphaFoldDB" id="A0AA88GH21"/>
<dbReference type="Proteomes" id="UP000816034">
    <property type="component" value="Unassembled WGS sequence"/>
</dbReference>